<feature type="region of interest" description="Disordered" evidence="1">
    <location>
        <begin position="1"/>
        <end position="25"/>
    </location>
</feature>
<evidence type="ECO:0000313" key="2">
    <source>
        <dbReference type="EMBL" id="MCQ4334808.1"/>
    </source>
</evidence>
<reference evidence="2" key="1">
    <citation type="journal article" date="2023" name="Front. Microbiol.">
        <title>Genomic-based phylogenetic and metabolic analyses of the genus Natronomonas, and description of Natronomonas aquatica sp. nov.</title>
        <authorList>
            <person name="Garcia-Roldan A."/>
            <person name="Duran-Viseras A."/>
            <person name="de la Haba R.R."/>
            <person name="Corral P."/>
            <person name="Sanchez-Porro C."/>
            <person name="Ventosa A."/>
        </authorList>
    </citation>
    <scope>NUCLEOTIDE SEQUENCE</scope>
    <source>
        <strain evidence="2">F2-12</strain>
    </source>
</reference>
<dbReference type="RefSeq" id="WP_256030932.1">
    <property type="nucleotide sequence ID" value="NZ_JAHLKM010000038.1"/>
</dbReference>
<dbReference type="AlphaFoldDB" id="A0A9R1CT10"/>
<organism evidence="2 3">
    <name type="scientific">Natronomonas aquatica</name>
    <dbReference type="NCBI Taxonomy" id="2841590"/>
    <lineage>
        <taxon>Archaea</taxon>
        <taxon>Methanobacteriati</taxon>
        <taxon>Methanobacteriota</taxon>
        <taxon>Stenosarchaea group</taxon>
        <taxon>Halobacteria</taxon>
        <taxon>Halobacteriales</taxon>
        <taxon>Natronomonadaceae</taxon>
        <taxon>Natronomonas</taxon>
    </lineage>
</organism>
<evidence type="ECO:0000256" key="1">
    <source>
        <dbReference type="SAM" id="MobiDB-lite"/>
    </source>
</evidence>
<protein>
    <submittedName>
        <fullName evidence="2">Uncharacterized protein</fullName>
    </submittedName>
</protein>
<accession>A0A9R1CT10</accession>
<name>A0A9R1CT10_9EURY</name>
<sequence>MRREQRATVESTGFTAGTPLPDNPGVVIPRLERSTVHQEFVRANPHLSVVMISVEAARRFVERDVTAASAFPDVLVAVTTTIHDEKLDWWYPDREVSLVRDFQPDIYLPCDRPVYAGDSPAERGDTIRRYLKDLADVTGRLEDAPVAIVPLVKGVTEAERRRCYQKFRELGLDRWAYYCAQYFLYGNRGETLVQDVHSIAKEGSPRGLMLVGLQSGSYLGRMPAEVFAAAGKRWIGQSNLRNDALSMQQIQRHYGTWKRQIETILDGGQTRLSDYGSPGVTVRGD</sequence>
<dbReference type="EMBL" id="JAHLKM010000038">
    <property type="protein sequence ID" value="MCQ4334808.1"/>
    <property type="molecule type" value="Genomic_DNA"/>
</dbReference>
<keyword evidence="3" id="KW-1185">Reference proteome</keyword>
<comment type="caution">
    <text evidence="2">The sequence shown here is derived from an EMBL/GenBank/DDBJ whole genome shotgun (WGS) entry which is preliminary data.</text>
</comment>
<gene>
    <name evidence="2" type="ORF">KM295_15240</name>
</gene>
<dbReference type="Proteomes" id="UP001139494">
    <property type="component" value="Unassembled WGS sequence"/>
</dbReference>
<evidence type="ECO:0000313" key="3">
    <source>
        <dbReference type="Proteomes" id="UP001139494"/>
    </source>
</evidence>
<proteinExistence type="predicted"/>